<dbReference type="GO" id="GO:0043531">
    <property type="term" value="F:ADP binding"/>
    <property type="evidence" value="ECO:0007669"/>
    <property type="project" value="InterPro"/>
</dbReference>
<dbReference type="SUPFAM" id="SSF46894">
    <property type="entry name" value="C-terminal effector domain of the bipartite response regulators"/>
    <property type="match status" value="1"/>
</dbReference>
<dbReference type="RefSeq" id="WP_312865047.1">
    <property type="nucleotide sequence ID" value="NZ_JACHJN010000007.1"/>
</dbReference>
<dbReference type="Gene3D" id="1.10.10.10">
    <property type="entry name" value="Winged helix-like DNA-binding domain superfamily/Winged helix DNA-binding domain"/>
    <property type="match status" value="1"/>
</dbReference>
<dbReference type="CDD" id="cd15831">
    <property type="entry name" value="BTAD"/>
    <property type="match status" value="1"/>
</dbReference>
<dbReference type="Pfam" id="PF13424">
    <property type="entry name" value="TPR_12"/>
    <property type="match status" value="1"/>
</dbReference>
<dbReference type="PANTHER" id="PTHR47691">
    <property type="entry name" value="REGULATOR-RELATED"/>
    <property type="match status" value="1"/>
</dbReference>
<comment type="similarity">
    <text evidence="1">Belongs to the AfsR/DnrI/RedD regulatory family.</text>
</comment>
<protein>
    <submittedName>
        <fullName evidence="5">DNA-binding SARP family transcriptional activator/tetratricopeptide (TPR) repeat protein</fullName>
    </submittedName>
</protein>
<evidence type="ECO:0000256" key="3">
    <source>
        <dbReference type="PROSITE-ProRule" id="PRU01091"/>
    </source>
</evidence>
<dbReference type="Pfam" id="PF03704">
    <property type="entry name" value="BTAD"/>
    <property type="match status" value="1"/>
</dbReference>
<comment type="caution">
    <text evidence="5">The sequence shown here is derived from an EMBL/GenBank/DDBJ whole genome shotgun (WGS) entry which is preliminary data.</text>
</comment>
<dbReference type="Gene3D" id="1.25.40.10">
    <property type="entry name" value="Tetratricopeptide repeat domain"/>
    <property type="match status" value="2"/>
</dbReference>
<dbReference type="GO" id="GO:0003677">
    <property type="term" value="F:DNA binding"/>
    <property type="evidence" value="ECO:0007669"/>
    <property type="project" value="UniProtKB-UniRule"/>
</dbReference>
<dbReference type="Gene3D" id="3.40.50.300">
    <property type="entry name" value="P-loop containing nucleotide triphosphate hydrolases"/>
    <property type="match status" value="1"/>
</dbReference>
<accession>A0A841CHJ4</accession>
<dbReference type="GO" id="GO:0000160">
    <property type="term" value="P:phosphorelay signal transduction system"/>
    <property type="evidence" value="ECO:0007669"/>
    <property type="project" value="InterPro"/>
</dbReference>
<feature type="domain" description="OmpR/PhoB-type" evidence="4">
    <location>
        <begin position="1"/>
        <end position="94"/>
    </location>
</feature>
<dbReference type="PRINTS" id="PR00364">
    <property type="entry name" value="DISEASERSIST"/>
</dbReference>
<dbReference type="SUPFAM" id="SSF48452">
    <property type="entry name" value="TPR-like"/>
    <property type="match status" value="3"/>
</dbReference>
<dbReference type="Pfam" id="PF00486">
    <property type="entry name" value="Trans_reg_C"/>
    <property type="match status" value="1"/>
</dbReference>
<dbReference type="GO" id="GO:0006355">
    <property type="term" value="P:regulation of DNA-templated transcription"/>
    <property type="evidence" value="ECO:0007669"/>
    <property type="project" value="InterPro"/>
</dbReference>
<dbReference type="InterPro" id="IPR011990">
    <property type="entry name" value="TPR-like_helical_dom_sf"/>
</dbReference>
<dbReference type="InterPro" id="IPR019734">
    <property type="entry name" value="TPR_rpt"/>
</dbReference>
<dbReference type="InterPro" id="IPR027417">
    <property type="entry name" value="P-loop_NTPase"/>
</dbReference>
<dbReference type="InterPro" id="IPR001867">
    <property type="entry name" value="OmpR/PhoB-type_DNA-bd"/>
</dbReference>
<dbReference type="PROSITE" id="PS51755">
    <property type="entry name" value="OMPR_PHOB"/>
    <property type="match status" value="1"/>
</dbReference>
<dbReference type="EMBL" id="JACHJN010000007">
    <property type="protein sequence ID" value="MBB5958012.1"/>
    <property type="molecule type" value="Genomic_DNA"/>
</dbReference>
<keyword evidence="6" id="KW-1185">Reference proteome</keyword>
<dbReference type="InterPro" id="IPR005158">
    <property type="entry name" value="BTAD"/>
</dbReference>
<dbReference type="Pfam" id="PF13374">
    <property type="entry name" value="TPR_10"/>
    <property type="match status" value="1"/>
</dbReference>
<dbReference type="InterPro" id="IPR016032">
    <property type="entry name" value="Sig_transdc_resp-reg_C-effctor"/>
</dbReference>
<dbReference type="SMART" id="SM00028">
    <property type="entry name" value="TPR"/>
    <property type="match status" value="5"/>
</dbReference>
<reference evidence="5 6" key="1">
    <citation type="submission" date="2020-08" db="EMBL/GenBank/DDBJ databases">
        <title>Genomic Encyclopedia of Type Strains, Phase III (KMG-III): the genomes of soil and plant-associated and newly described type strains.</title>
        <authorList>
            <person name="Whitman W."/>
        </authorList>
    </citation>
    <scope>NUCLEOTIDE SEQUENCE [LARGE SCALE GENOMIC DNA]</scope>
    <source>
        <strain evidence="5 6">CECT 8640</strain>
    </source>
</reference>
<evidence type="ECO:0000313" key="5">
    <source>
        <dbReference type="EMBL" id="MBB5958012.1"/>
    </source>
</evidence>
<organism evidence="5 6">
    <name type="scientific">Saccharothrix tamanrassetensis</name>
    <dbReference type="NCBI Taxonomy" id="1051531"/>
    <lineage>
        <taxon>Bacteria</taxon>
        <taxon>Bacillati</taxon>
        <taxon>Actinomycetota</taxon>
        <taxon>Actinomycetes</taxon>
        <taxon>Pseudonocardiales</taxon>
        <taxon>Pseudonocardiaceae</taxon>
        <taxon>Saccharothrix</taxon>
    </lineage>
</organism>
<proteinExistence type="inferred from homology"/>
<dbReference type="Proteomes" id="UP000547510">
    <property type="component" value="Unassembled WGS sequence"/>
</dbReference>
<dbReference type="AlphaFoldDB" id="A0A841CHJ4"/>
<gene>
    <name evidence="5" type="ORF">FHS29_004620</name>
</gene>
<evidence type="ECO:0000259" key="4">
    <source>
        <dbReference type="PROSITE" id="PS51755"/>
    </source>
</evidence>
<evidence type="ECO:0000256" key="1">
    <source>
        <dbReference type="ARBA" id="ARBA00005820"/>
    </source>
</evidence>
<evidence type="ECO:0000256" key="2">
    <source>
        <dbReference type="ARBA" id="ARBA00023125"/>
    </source>
</evidence>
<dbReference type="SUPFAM" id="SSF52540">
    <property type="entry name" value="P-loop containing nucleoside triphosphate hydrolases"/>
    <property type="match status" value="1"/>
</dbReference>
<name>A0A841CHJ4_9PSEU</name>
<dbReference type="SMART" id="SM01043">
    <property type="entry name" value="BTAD"/>
    <property type="match status" value="1"/>
</dbReference>
<dbReference type="InterPro" id="IPR036388">
    <property type="entry name" value="WH-like_DNA-bd_sf"/>
</dbReference>
<evidence type="ECO:0000313" key="6">
    <source>
        <dbReference type="Proteomes" id="UP000547510"/>
    </source>
</evidence>
<dbReference type="SMART" id="SM00862">
    <property type="entry name" value="Trans_reg_C"/>
    <property type="match status" value="1"/>
</dbReference>
<feature type="DNA-binding region" description="OmpR/PhoB-type" evidence="3">
    <location>
        <begin position="1"/>
        <end position="94"/>
    </location>
</feature>
<keyword evidence="2 3" id="KW-0238">DNA-binding</keyword>
<dbReference type="PANTHER" id="PTHR47691:SF3">
    <property type="entry name" value="HTH-TYPE TRANSCRIPTIONAL REGULATOR RV0890C-RELATED"/>
    <property type="match status" value="1"/>
</dbReference>
<sequence length="910" mass="98613">MEFWLLGEVTARKSRADGESAAVDLGPSMQRCVLAALAVDAGRVVSVGRLIERVWGTDAPLRVRATLSSYVSRLRQVLDGVDIVWRSGGYVLDVDPSAVDLHRFRSLRRKGDVDALAEALRLWRGEALTGVDGEWADAERELLRQERFGAELDLVDARLRHGEGEGLVAGLAGLVAAHPLDERLAGLYMLALYRAHRSADALAHYHRLRGELGDRLGADPGGPLRELYRRILAADPCLEPERPVLPAARPPVPRQLPAAPTPFVGRQDELARLDDLAGTVVISAIAGTGGIGKTWLALHWAHRHLDRFPDGQLFVDLRGFGPDADPVDPAAAVRGFLEALGVDRDRIPAEPHAQAALFRTTVADRRMLLVVDNAADTGQVVPLLPGTRSCTVVVTSRSRLPGLVTRHGARPLPLDVLSDDEARALLAERLGADRTDAEPDAVAELIARCGGLPLALGIIAGRAHTGPDRTLAAAARELRELGLDALDDGDPAASLPAVLSWSYRALTAEQAAVFTLLGIAPGPDIGVPAAASLTGLPPARAGAALRGLHQASLVGLDASGRYRMHDVVRDYAARRAHEHLSVAERTAALRRVVDFYLHTAHAGDRLLDPHRSPVELEPAAPGCTPQPLSDDMVALAWFDAEHPCVLAAQTTAVAHGRHQTAWHLAWALVTFHWRRGRSTDQIAAWQAALTAAEHLPDPKYRIQAHRLLGREYSVTAQHDDALHHLHAALGLAEGDPVQQARTHWALAWAWEMRGDDRSALDHATRALHLLDRSDDPIGKAIALNQVGWFNARLGEHGPARTHCEAALALHRKHHNRDGEANTLDSLGYIAHETGHHAEAAGYYREAIALYRELGDTYETASTLNRLGHTCSAQGLHDAARDAWREALALYAAQGRTADAEKMRQQLDERA</sequence>